<dbReference type="SMART" id="SM00138">
    <property type="entry name" value="MeTrc"/>
    <property type="match status" value="1"/>
</dbReference>
<evidence type="ECO:0000313" key="3">
    <source>
        <dbReference type="Proteomes" id="UP001158049"/>
    </source>
</evidence>
<reference evidence="2 3" key="1">
    <citation type="submission" date="2017-05" db="EMBL/GenBank/DDBJ databases">
        <authorList>
            <person name="Varghese N."/>
            <person name="Submissions S."/>
        </authorList>
    </citation>
    <scope>NUCLEOTIDE SEQUENCE [LARGE SCALE GENOMIC DNA]</scope>
    <source>
        <strain evidence="2 3">DSM 26001</strain>
    </source>
</reference>
<gene>
    <name evidence="2" type="ORF">SAMN06295970_102294</name>
</gene>
<dbReference type="Pfam" id="PF03705">
    <property type="entry name" value="CheR_N"/>
    <property type="match status" value="1"/>
</dbReference>
<accession>A0ABY1PVN0</accession>
<protein>
    <submittedName>
        <fullName evidence="2">Chemotaxis protein methyltransferase CheR</fullName>
    </submittedName>
</protein>
<dbReference type="GO" id="GO:0032259">
    <property type="term" value="P:methylation"/>
    <property type="evidence" value="ECO:0007669"/>
    <property type="project" value="UniProtKB-KW"/>
</dbReference>
<dbReference type="InterPro" id="IPR022641">
    <property type="entry name" value="CheR_N"/>
</dbReference>
<comment type="caution">
    <text evidence="2">The sequence shown here is derived from an EMBL/GenBank/DDBJ whole genome shotgun (WGS) entry which is preliminary data.</text>
</comment>
<keyword evidence="2" id="KW-0808">Transferase</keyword>
<dbReference type="GO" id="GO:0008168">
    <property type="term" value="F:methyltransferase activity"/>
    <property type="evidence" value="ECO:0007669"/>
    <property type="project" value="UniProtKB-KW"/>
</dbReference>
<proteinExistence type="predicted"/>
<dbReference type="Gene3D" id="3.40.50.150">
    <property type="entry name" value="Vaccinia Virus protein VP39"/>
    <property type="match status" value="1"/>
</dbReference>
<evidence type="ECO:0000313" key="2">
    <source>
        <dbReference type="EMBL" id="SMP49673.1"/>
    </source>
</evidence>
<dbReference type="SUPFAM" id="SSF53335">
    <property type="entry name" value="S-adenosyl-L-methionine-dependent methyltransferases"/>
    <property type="match status" value="1"/>
</dbReference>
<dbReference type="PANTHER" id="PTHR24422">
    <property type="entry name" value="CHEMOTAXIS PROTEIN METHYLTRANSFERASE"/>
    <property type="match status" value="1"/>
</dbReference>
<feature type="domain" description="CheR-type methyltransferase" evidence="1">
    <location>
        <begin position="1"/>
        <end position="252"/>
    </location>
</feature>
<dbReference type="InterPro" id="IPR000780">
    <property type="entry name" value="CheR_MeTrfase"/>
</dbReference>
<dbReference type="PRINTS" id="PR00996">
    <property type="entry name" value="CHERMTFRASE"/>
</dbReference>
<dbReference type="PANTHER" id="PTHR24422:SF8">
    <property type="entry name" value="CHEMOTAXIS PROTEIN"/>
    <property type="match status" value="1"/>
</dbReference>
<evidence type="ECO:0000259" key="1">
    <source>
        <dbReference type="PROSITE" id="PS50123"/>
    </source>
</evidence>
<dbReference type="EMBL" id="FXUL01000002">
    <property type="protein sequence ID" value="SMP49673.1"/>
    <property type="molecule type" value="Genomic_DNA"/>
</dbReference>
<dbReference type="Proteomes" id="UP001158049">
    <property type="component" value="Unassembled WGS sequence"/>
</dbReference>
<dbReference type="InterPro" id="IPR022642">
    <property type="entry name" value="CheR_C"/>
</dbReference>
<sequence length="274" mass="31465">MPHAPTTFDIELNLLLEAVYQKYQHDFRHYARASLRRRIRQAQERFSCPTVSRLQERVLHEPEVFAQMLQYFTVQVSEMFRDPAYFLALRRHVLPVLSTYPSIRIWVAGCSTGEEVWSLAILLAEAGLLERTIIYATDINPEALKAAEAGIYDIARIADFSRAYLEAGGTRSLADYYTASEHGALFDRSLRRNAVFADHSLATDSVFSEVHLVSCRNVLIYFERELQQRALGLFHDALIHRGFLGLGSRETLRFSSHASHFSEFCAAERLYQRL</sequence>
<keyword evidence="3" id="KW-1185">Reference proteome</keyword>
<name>A0ABY1PVN0_9BURK</name>
<dbReference type="RefSeq" id="WP_283441096.1">
    <property type="nucleotide sequence ID" value="NZ_FXUL01000002.1"/>
</dbReference>
<dbReference type="InterPro" id="IPR029063">
    <property type="entry name" value="SAM-dependent_MTases_sf"/>
</dbReference>
<dbReference type="InterPro" id="IPR050903">
    <property type="entry name" value="Bact_Chemotaxis_MeTrfase"/>
</dbReference>
<keyword evidence="2" id="KW-0489">Methyltransferase</keyword>
<organism evidence="2 3">
    <name type="scientific">Noviherbaspirillum suwonense</name>
    <dbReference type="NCBI Taxonomy" id="1224511"/>
    <lineage>
        <taxon>Bacteria</taxon>
        <taxon>Pseudomonadati</taxon>
        <taxon>Pseudomonadota</taxon>
        <taxon>Betaproteobacteria</taxon>
        <taxon>Burkholderiales</taxon>
        <taxon>Oxalobacteraceae</taxon>
        <taxon>Noviherbaspirillum</taxon>
    </lineage>
</organism>
<dbReference type="PROSITE" id="PS50123">
    <property type="entry name" value="CHER"/>
    <property type="match status" value="1"/>
</dbReference>
<dbReference type="Pfam" id="PF01739">
    <property type="entry name" value="CheR"/>
    <property type="match status" value="1"/>
</dbReference>